<evidence type="ECO:0008006" key="3">
    <source>
        <dbReference type="Google" id="ProtNLM"/>
    </source>
</evidence>
<dbReference type="GO" id="GO:0003677">
    <property type="term" value="F:DNA binding"/>
    <property type="evidence" value="ECO:0007669"/>
    <property type="project" value="InterPro"/>
</dbReference>
<dbReference type="Gene3D" id="1.10.260.40">
    <property type="entry name" value="lambda repressor-like DNA-binding domains"/>
    <property type="match status" value="1"/>
</dbReference>
<reference evidence="1 2" key="1">
    <citation type="submission" date="2019-10" db="EMBL/GenBank/DDBJ databases">
        <title>Pseudopuniceibacterium sp. HQ09 islated from Antarctica.</title>
        <authorList>
            <person name="Liao L."/>
            <person name="Su S."/>
            <person name="Chen B."/>
            <person name="Yu Y."/>
        </authorList>
    </citation>
    <scope>NUCLEOTIDE SEQUENCE [LARGE SCALE GENOMIC DNA]</scope>
    <source>
        <strain evidence="1 2">HQ09</strain>
    </source>
</reference>
<dbReference type="EMBL" id="CP045201">
    <property type="protein sequence ID" value="QOL80771.1"/>
    <property type="molecule type" value="Genomic_DNA"/>
</dbReference>
<dbReference type="RefSeq" id="WP_193083091.1">
    <property type="nucleotide sequence ID" value="NZ_CP045201.1"/>
</dbReference>
<evidence type="ECO:0000313" key="2">
    <source>
        <dbReference type="Proteomes" id="UP000594118"/>
    </source>
</evidence>
<proteinExistence type="predicted"/>
<dbReference type="InterPro" id="IPR010982">
    <property type="entry name" value="Lambda_DNA-bd_dom_sf"/>
</dbReference>
<gene>
    <name evidence="1" type="ORF">F3W81_08045</name>
</gene>
<dbReference type="Proteomes" id="UP000594118">
    <property type="component" value="Chromosome"/>
</dbReference>
<protein>
    <recommendedName>
        <fullName evidence="3">HTH cro/C1-type domain-containing protein</fullName>
    </recommendedName>
</protein>
<organism evidence="1 2">
    <name type="scientific">Pseudooceanicola spongiae</name>
    <dbReference type="NCBI Taxonomy" id="2613965"/>
    <lineage>
        <taxon>Bacteria</taxon>
        <taxon>Pseudomonadati</taxon>
        <taxon>Pseudomonadota</taxon>
        <taxon>Alphaproteobacteria</taxon>
        <taxon>Rhodobacterales</taxon>
        <taxon>Paracoccaceae</taxon>
        <taxon>Pseudooceanicola</taxon>
    </lineage>
</organism>
<dbReference type="KEGG" id="pshq:F3W81_08045"/>
<dbReference type="AlphaFoldDB" id="A0A7L9WK52"/>
<sequence>MKQLSADGIKTEGKPAQVSADVAETWLSRRRGFVPPLTVEQAAAEANDAAGTALNETSLSEKIANLCSRRAMELASLAHQAQIDPHWLDALIADKRVECDIEALCRIARTLDIDAPNFAGRAIEAILRRQ</sequence>
<accession>A0A7L9WK52</accession>
<name>A0A7L9WK52_9RHOB</name>
<evidence type="ECO:0000313" key="1">
    <source>
        <dbReference type="EMBL" id="QOL80771.1"/>
    </source>
</evidence>
<keyword evidence="2" id="KW-1185">Reference proteome</keyword>